<name>A0A366SGD5_9ENTE</name>
<dbReference type="EMBL" id="LEOY01000012">
    <property type="protein sequence ID" value="RBR28951.1"/>
    <property type="molecule type" value="Genomic_DNA"/>
</dbReference>
<dbReference type="InterPro" id="IPR029058">
    <property type="entry name" value="AB_hydrolase_fold"/>
</dbReference>
<comment type="caution">
    <text evidence="1">The sequence shown here is derived from an EMBL/GenBank/DDBJ whole genome shotgun (WGS) entry which is preliminary data.</text>
</comment>
<protein>
    <recommendedName>
        <fullName evidence="3">Alpha/beta hydrolase</fullName>
    </recommendedName>
</protein>
<dbReference type="SUPFAM" id="SSF53474">
    <property type="entry name" value="alpha/beta-Hydrolases"/>
    <property type="match status" value="1"/>
</dbReference>
<organism evidence="1 2">
    <name type="scientific">Enterococcus cecorum</name>
    <dbReference type="NCBI Taxonomy" id="44008"/>
    <lineage>
        <taxon>Bacteria</taxon>
        <taxon>Bacillati</taxon>
        <taxon>Bacillota</taxon>
        <taxon>Bacilli</taxon>
        <taxon>Lactobacillales</taxon>
        <taxon>Enterococcaceae</taxon>
        <taxon>Enterococcus</taxon>
    </lineage>
</organism>
<dbReference type="Proteomes" id="UP000252800">
    <property type="component" value="Unassembled WGS sequence"/>
</dbReference>
<dbReference type="RefSeq" id="WP_113784756.1">
    <property type="nucleotide sequence ID" value="NZ_KZ845743.1"/>
</dbReference>
<dbReference type="InterPro" id="IPR010315">
    <property type="entry name" value="DUF915_hydro-like"/>
</dbReference>
<gene>
    <name evidence="1" type="ORF">EB18_01568</name>
</gene>
<proteinExistence type="predicted"/>
<reference evidence="1 2" key="1">
    <citation type="submission" date="2015-06" db="EMBL/GenBank/DDBJ databases">
        <title>The Genome Sequence of Enterococcus cecorum 170AEA1.</title>
        <authorList>
            <consortium name="The Broad Institute Genomics Platform"/>
            <consortium name="The Broad Institute Genome Sequencing Center for Infectious Disease"/>
            <person name="Earl A.M."/>
            <person name="Van Tyne D."/>
            <person name="Lebreton F."/>
            <person name="Saavedra J.T."/>
            <person name="Gilmore M.S."/>
            <person name="Manson McGuire A."/>
            <person name="Clock S."/>
            <person name="Crupain M."/>
            <person name="Rangan U."/>
            <person name="Young S."/>
            <person name="Abouelleil A."/>
            <person name="Cao P."/>
            <person name="Chapman S.B."/>
            <person name="Griggs A."/>
            <person name="Priest M."/>
            <person name="Shea T."/>
            <person name="Wortman J."/>
            <person name="Nusbaum C."/>
            <person name="Birren B."/>
        </authorList>
    </citation>
    <scope>NUCLEOTIDE SEQUENCE [LARGE SCALE GENOMIC DNA]</scope>
    <source>
        <strain evidence="1 2">170AEA1</strain>
    </source>
</reference>
<evidence type="ECO:0000313" key="1">
    <source>
        <dbReference type="EMBL" id="RBR28951.1"/>
    </source>
</evidence>
<dbReference type="Pfam" id="PF06028">
    <property type="entry name" value="DUF915"/>
    <property type="match status" value="1"/>
</dbReference>
<evidence type="ECO:0000313" key="2">
    <source>
        <dbReference type="Proteomes" id="UP000252800"/>
    </source>
</evidence>
<dbReference type="AlphaFoldDB" id="A0A366SGD5"/>
<dbReference type="Gene3D" id="3.40.50.1820">
    <property type="entry name" value="alpha/beta hydrolase"/>
    <property type="match status" value="1"/>
</dbReference>
<sequence>MAKLKKYLFIFPLVVIVLALFSKSPTFLIDPNDKKYQVLASELQTSIATPTIFIPGTNGTVSRFDGLLDKLSKAYDDLSVQKITVQTDGTLKINGRLNTKSGHPVFVIAFEQADDGIDALVQQGKWLKIALDYLADRYEFSQYHCVGHSNGGLVMTEYLQNFYSTDDPTLVSLMTLGTPYNDVELAANSDANRLLITNWLQHYLDKQEQLPTNLQIINVAGRTLSQDTDGIVPLNSVLAGKKLYGFVDDYQEVIVEATHSELPENAQVMKLIIQMMDQEQTDATDSNSNANV</sequence>
<evidence type="ECO:0008006" key="3">
    <source>
        <dbReference type="Google" id="ProtNLM"/>
    </source>
</evidence>
<accession>A0A366SGD5</accession>